<name>A0A0L8C1U0_ENSAD</name>
<dbReference type="PANTHER" id="PTHR30575:SF0">
    <property type="entry name" value="XAA-ARG DIPEPTIDASE"/>
    <property type="match status" value="1"/>
</dbReference>
<evidence type="ECO:0000256" key="1">
    <source>
        <dbReference type="ARBA" id="ARBA00022801"/>
    </source>
</evidence>
<dbReference type="GO" id="GO:0046657">
    <property type="term" value="P:folic acid catabolic process"/>
    <property type="evidence" value="ECO:0007669"/>
    <property type="project" value="TreeGrafter"/>
</dbReference>
<dbReference type="PIRSF" id="PIRSF037227">
    <property type="entry name" value="Aminobenzoyl-glu_utiliz_pB"/>
    <property type="match status" value="1"/>
</dbReference>
<organism evidence="2 3">
    <name type="scientific">Ensifer adhaerens</name>
    <name type="common">Sinorhizobium morelense</name>
    <dbReference type="NCBI Taxonomy" id="106592"/>
    <lineage>
        <taxon>Bacteria</taxon>
        <taxon>Pseudomonadati</taxon>
        <taxon>Pseudomonadota</taxon>
        <taxon>Alphaproteobacteria</taxon>
        <taxon>Hyphomicrobiales</taxon>
        <taxon>Rhizobiaceae</taxon>
        <taxon>Sinorhizobium/Ensifer group</taxon>
        <taxon>Ensifer</taxon>
    </lineage>
</organism>
<dbReference type="PATRIC" id="fig|106592.7.peg.2609"/>
<dbReference type="CDD" id="cd05673">
    <property type="entry name" value="M20_Acy1L2_AbgB"/>
    <property type="match status" value="1"/>
</dbReference>
<dbReference type="SUPFAM" id="SSF53187">
    <property type="entry name" value="Zn-dependent exopeptidases"/>
    <property type="match status" value="1"/>
</dbReference>
<dbReference type="PANTHER" id="PTHR30575">
    <property type="entry name" value="PEPTIDASE M20"/>
    <property type="match status" value="1"/>
</dbReference>
<keyword evidence="1 2" id="KW-0378">Hydrolase</keyword>
<dbReference type="NCBIfam" id="TIGR01891">
    <property type="entry name" value="amidohydrolases"/>
    <property type="match status" value="1"/>
</dbReference>
<proteinExistence type="predicted"/>
<dbReference type="OrthoDB" id="9781032at2"/>
<dbReference type="Gene3D" id="3.30.70.360">
    <property type="match status" value="1"/>
</dbReference>
<evidence type="ECO:0000313" key="3">
    <source>
        <dbReference type="Proteomes" id="UP000037425"/>
    </source>
</evidence>
<dbReference type="GO" id="GO:0005737">
    <property type="term" value="C:cytoplasm"/>
    <property type="evidence" value="ECO:0007669"/>
    <property type="project" value="TreeGrafter"/>
</dbReference>
<comment type="caution">
    <text evidence="2">The sequence shown here is derived from an EMBL/GenBank/DDBJ whole genome shotgun (WGS) entry which is preliminary data.</text>
</comment>
<dbReference type="InterPro" id="IPR036264">
    <property type="entry name" value="Bact_exopeptidase_dim_dom"/>
</dbReference>
<dbReference type="InterPro" id="IPR017145">
    <property type="entry name" value="Aminobenzoyl-glu_utiliz_pB"/>
</dbReference>
<dbReference type="Gene3D" id="3.40.630.10">
    <property type="entry name" value="Zn peptidases"/>
    <property type="match status" value="2"/>
</dbReference>
<evidence type="ECO:0000313" key="2">
    <source>
        <dbReference type="EMBL" id="KOF20783.1"/>
    </source>
</evidence>
<sequence length="483" mass="51114">MKNSELVWSIVEEKSPAFFELSDRVWDSPETNYEEFQSSSEHARLLEAEGFRIERNVAGLPTALVGEAGEGGPVIAILGEFDALPGLSQVAGVAEERPILAGGNGHGCGHNLLGSGSMLAAAAVKDYLKANGLKGRVRYYGCPAEEGGSSKGFMVRAGAFDDVDIAISWHPAAFSGVNNPISLACNEINFHFSGRASHASATPHLGRSALDAVELMNVGVNYMREHMPSSARVHYAITDAGGDAPNVVQARATVRYLIRARTLPELLGLIERVKKIAEGAALMTETTVRHEVISGDANLVGNGPLEARLHSCLEHLGPAVFDACDLETARKFQATYSPDDIAASYARFGLSPRKGQPLCDMIYPLYGGDGSIVGSTDVGTVSWVVPTVQMRGATYAIGTPGHSWQLVAQGKLPAGHKGMAHAAKAMASLAIDLMSDADLVAAAKADHRNRLDGTPFVNPIPDDVDPPLPARAARSAEKGVQVF</sequence>
<reference evidence="3" key="1">
    <citation type="submission" date="2015-07" db="EMBL/GenBank/DDBJ databases">
        <title>Whole genome sequence of an Ensifer adhaerens strain isolated from a cave pool in the Wind Cave National Park.</title>
        <authorList>
            <person name="Eng W.W.H."/>
            <person name="Gan H.M."/>
            <person name="Barton H.A."/>
            <person name="Savka M.A."/>
        </authorList>
    </citation>
    <scope>NUCLEOTIDE SEQUENCE [LARGE SCALE GENOMIC DNA]</scope>
    <source>
        <strain evidence="3">SD006</strain>
    </source>
</reference>
<gene>
    <name evidence="2" type="ORF">AC244_04920</name>
</gene>
<protein>
    <submittedName>
        <fullName evidence="2">Amidohydrolase</fullName>
    </submittedName>
</protein>
<dbReference type="EMBL" id="LGAP01000002">
    <property type="protein sequence ID" value="KOF20783.1"/>
    <property type="molecule type" value="Genomic_DNA"/>
</dbReference>
<dbReference type="Proteomes" id="UP000037425">
    <property type="component" value="Unassembled WGS sequence"/>
</dbReference>
<dbReference type="InterPro" id="IPR052030">
    <property type="entry name" value="Peptidase_M20/M20A_hydrolases"/>
</dbReference>
<dbReference type="GO" id="GO:0071713">
    <property type="term" value="F:para-aminobenzoyl-glutamate hydrolase activity"/>
    <property type="evidence" value="ECO:0007669"/>
    <property type="project" value="TreeGrafter"/>
</dbReference>
<dbReference type="AlphaFoldDB" id="A0A0L8C1U0"/>
<dbReference type="RefSeq" id="WP_053247712.1">
    <property type="nucleotide sequence ID" value="NZ_LGAP01000002.1"/>
</dbReference>
<dbReference type="InterPro" id="IPR017439">
    <property type="entry name" value="Amidohydrolase"/>
</dbReference>
<dbReference type="SUPFAM" id="SSF55031">
    <property type="entry name" value="Bacterial exopeptidase dimerisation domain"/>
    <property type="match status" value="1"/>
</dbReference>
<accession>A0A0L8C1U0</accession>
<dbReference type="InterPro" id="IPR002933">
    <property type="entry name" value="Peptidase_M20"/>
</dbReference>
<dbReference type="Pfam" id="PF01546">
    <property type="entry name" value="Peptidase_M20"/>
    <property type="match status" value="1"/>
</dbReference>
<dbReference type="GO" id="GO:0016805">
    <property type="term" value="F:dipeptidase activity"/>
    <property type="evidence" value="ECO:0007669"/>
    <property type="project" value="TreeGrafter"/>
</dbReference>
<dbReference type="FunFam" id="3.30.70.360:FF:000004">
    <property type="entry name" value="Peptidase M20 domain-containing protein 2"/>
    <property type="match status" value="1"/>
</dbReference>